<dbReference type="Proteomes" id="UP000198564">
    <property type="component" value="Unassembled WGS sequence"/>
</dbReference>
<sequence length="486" mass="56100">MMNEIMEKKIYDMLALKFGFNALRPGQKEAIEAALTGYHSLVMLPTGTGKSLCYQLPSYLMKGTTLVISPLLSLMEDQVENMKKNGEKSVVALNSHMSANDKKRALKLLDTYKFIYISPEMLQQERIMGRLKKIDISLLVVDEAHCISQWGMDFRPDYLKIGDLRQELSEPLTMALTATAVKSVRKEIIENLNIGSYIKKVIYSVDRPTIQFRVEMCSGNKNIRLIEALKTFGSSGIVYFSSKKLAEKMAKIIRETTDFSAESYHSEIETKDKKKIQAQFLDNKLDIICATSAFGMGIDKPDIRYVIHYHMPSNPEMYLQEVGRASRDKKGGVALLLYEPGDEYLQEKLQKESLPEEPELRYAYKYPEKLKELKDDSKMRLANYFISQRIPVNQVIELIEKRKRYKKRQLEVMVHYALSNKCKRLLLLEYFNEKIEDREGMCCSNCGNNLSLPYDRVEPNVSVIDKKEGWEIIFNKLFNFSSHPEK</sequence>
<dbReference type="SMART" id="SM00487">
    <property type="entry name" value="DEXDc"/>
    <property type="match status" value="1"/>
</dbReference>
<dbReference type="EMBL" id="FNYW01000001">
    <property type="protein sequence ID" value="SEI48219.1"/>
    <property type="molecule type" value="Genomic_DNA"/>
</dbReference>
<reference evidence="11" key="1">
    <citation type="submission" date="2016-10" db="EMBL/GenBank/DDBJ databases">
        <authorList>
            <person name="Varghese N."/>
            <person name="Submissions S."/>
        </authorList>
    </citation>
    <scope>NUCLEOTIDE SEQUENCE [LARGE SCALE GENOMIC DNA]</scope>
    <source>
        <strain evidence="11">DSM 25751</strain>
    </source>
</reference>
<dbReference type="InterPro" id="IPR004589">
    <property type="entry name" value="DNA_helicase_ATP-dep_RecQ"/>
</dbReference>
<dbReference type="PROSITE" id="PS00690">
    <property type="entry name" value="DEAH_ATP_HELICASE"/>
    <property type="match status" value="1"/>
</dbReference>
<evidence type="ECO:0000256" key="3">
    <source>
        <dbReference type="ARBA" id="ARBA00022806"/>
    </source>
</evidence>
<dbReference type="PROSITE" id="PS51194">
    <property type="entry name" value="HELICASE_CTER"/>
    <property type="match status" value="1"/>
</dbReference>
<dbReference type="InterPro" id="IPR032284">
    <property type="entry name" value="RecQ_Zn-bd"/>
</dbReference>
<evidence type="ECO:0000259" key="9">
    <source>
        <dbReference type="PROSITE" id="PS51194"/>
    </source>
</evidence>
<proteinExistence type="predicted"/>
<dbReference type="GO" id="GO:0006281">
    <property type="term" value="P:DNA repair"/>
    <property type="evidence" value="ECO:0007669"/>
    <property type="project" value="TreeGrafter"/>
</dbReference>
<dbReference type="GO" id="GO:0043138">
    <property type="term" value="F:3'-5' DNA helicase activity"/>
    <property type="evidence" value="ECO:0007669"/>
    <property type="project" value="TreeGrafter"/>
</dbReference>
<keyword evidence="11" id="KW-1185">Reference proteome</keyword>
<dbReference type="GO" id="GO:0005737">
    <property type="term" value="C:cytoplasm"/>
    <property type="evidence" value="ECO:0007669"/>
    <property type="project" value="TreeGrafter"/>
</dbReference>
<keyword evidence="2" id="KW-0378">Hydrolase</keyword>
<evidence type="ECO:0000256" key="5">
    <source>
        <dbReference type="ARBA" id="ARBA00023125"/>
    </source>
</evidence>
<dbReference type="GO" id="GO:0016787">
    <property type="term" value="F:hydrolase activity"/>
    <property type="evidence" value="ECO:0007669"/>
    <property type="project" value="UniProtKB-KW"/>
</dbReference>
<dbReference type="GO" id="GO:0003677">
    <property type="term" value="F:DNA binding"/>
    <property type="evidence" value="ECO:0007669"/>
    <property type="project" value="UniProtKB-KW"/>
</dbReference>
<gene>
    <name evidence="10" type="ORF">SAMN04488113_10156</name>
</gene>
<dbReference type="PROSITE" id="PS51192">
    <property type="entry name" value="HELICASE_ATP_BIND_1"/>
    <property type="match status" value="1"/>
</dbReference>
<accession>A0A1H6QX70</accession>
<dbReference type="FunFam" id="3.40.50.300:FF:001389">
    <property type="entry name" value="ATP-dependent DNA helicase RecQ"/>
    <property type="match status" value="1"/>
</dbReference>
<dbReference type="GO" id="GO:0006310">
    <property type="term" value="P:DNA recombination"/>
    <property type="evidence" value="ECO:0007669"/>
    <property type="project" value="InterPro"/>
</dbReference>
<evidence type="ECO:0000256" key="7">
    <source>
        <dbReference type="ARBA" id="ARBA00044550"/>
    </source>
</evidence>
<feature type="domain" description="Helicase C-terminal" evidence="9">
    <location>
        <begin position="224"/>
        <end position="374"/>
    </location>
</feature>
<dbReference type="STRING" id="1130080.SAMN04488113_10156"/>
<dbReference type="AlphaFoldDB" id="A0A1H6QX70"/>
<evidence type="ECO:0000313" key="10">
    <source>
        <dbReference type="EMBL" id="SEI48219.1"/>
    </source>
</evidence>
<dbReference type="Pfam" id="PF00271">
    <property type="entry name" value="Helicase_C"/>
    <property type="match status" value="1"/>
</dbReference>
<dbReference type="Gene3D" id="3.40.50.300">
    <property type="entry name" value="P-loop containing nucleotide triphosphate hydrolases"/>
    <property type="match status" value="2"/>
</dbReference>
<dbReference type="GO" id="GO:0030894">
    <property type="term" value="C:replisome"/>
    <property type="evidence" value="ECO:0007669"/>
    <property type="project" value="TreeGrafter"/>
</dbReference>
<dbReference type="InterPro" id="IPR001650">
    <property type="entry name" value="Helicase_C-like"/>
</dbReference>
<keyword evidence="1" id="KW-0547">Nucleotide-binding</keyword>
<dbReference type="NCBIfam" id="TIGR00614">
    <property type="entry name" value="recQ_fam"/>
    <property type="match status" value="1"/>
</dbReference>
<organism evidence="10 11">
    <name type="scientific">Alkalibacterium gilvum</name>
    <dbReference type="NCBI Taxonomy" id="1130080"/>
    <lineage>
        <taxon>Bacteria</taxon>
        <taxon>Bacillati</taxon>
        <taxon>Bacillota</taxon>
        <taxon>Bacilli</taxon>
        <taxon>Lactobacillales</taxon>
        <taxon>Carnobacteriaceae</taxon>
        <taxon>Alkalibacterium</taxon>
    </lineage>
</organism>
<dbReference type="InterPro" id="IPR027417">
    <property type="entry name" value="P-loop_NTPase"/>
</dbReference>
<keyword evidence="5" id="KW-0238">DNA-binding</keyword>
<dbReference type="SMART" id="SM00490">
    <property type="entry name" value="HELICc"/>
    <property type="match status" value="1"/>
</dbReference>
<protein>
    <recommendedName>
        <fullName evidence="6">ATP-dependent DNA helicase RecQ</fullName>
    </recommendedName>
    <alternativeName>
        <fullName evidence="7">DNA 3'-5' helicase RecQ</fullName>
    </alternativeName>
</protein>
<dbReference type="Pfam" id="PF16124">
    <property type="entry name" value="RecQ_Zn_bind"/>
    <property type="match status" value="1"/>
</dbReference>
<dbReference type="InterPro" id="IPR011545">
    <property type="entry name" value="DEAD/DEAH_box_helicase_dom"/>
</dbReference>
<dbReference type="GO" id="GO:0043590">
    <property type="term" value="C:bacterial nucleoid"/>
    <property type="evidence" value="ECO:0007669"/>
    <property type="project" value="TreeGrafter"/>
</dbReference>
<feature type="domain" description="Helicase ATP-binding" evidence="8">
    <location>
        <begin position="31"/>
        <end position="198"/>
    </location>
</feature>
<dbReference type="InterPro" id="IPR014001">
    <property type="entry name" value="Helicase_ATP-bd"/>
</dbReference>
<dbReference type="PANTHER" id="PTHR13710:SF84">
    <property type="entry name" value="ATP-DEPENDENT DNA HELICASE RECS-RELATED"/>
    <property type="match status" value="1"/>
</dbReference>
<evidence type="ECO:0000313" key="11">
    <source>
        <dbReference type="Proteomes" id="UP000198564"/>
    </source>
</evidence>
<dbReference type="InterPro" id="IPR002464">
    <property type="entry name" value="DNA/RNA_helicase_DEAH_CS"/>
</dbReference>
<dbReference type="GO" id="GO:0005524">
    <property type="term" value="F:ATP binding"/>
    <property type="evidence" value="ECO:0007669"/>
    <property type="project" value="UniProtKB-KW"/>
</dbReference>
<dbReference type="GO" id="GO:0009378">
    <property type="term" value="F:four-way junction helicase activity"/>
    <property type="evidence" value="ECO:0007669"/>
    <property type="project" value="TreeGrafter"/>
</dbReference>
<evidence type="ECO:0000256" key="6">
    <source>
        <dbReference type="ARBA" id="ARBA00044535"/>
    </source>
</evidence>
<evidence type="ECO:0000256" key="2">
    <source>
        <dbReference type="ARBA" id="ARBA00022801"/>
    </source>
</evidence>
<name>A0A1H6QX70_9LACT</name>
<evidence type="ECO:0000256" key="4">
    <source>
        <dbReference type="ARBA" id="ARBA00022840"/>
    </source>
</evidence>
<dbReference type="OrthoDB" id="9763310at2"/>
<keyword evidence="4" id="KW-0067">ATP-binding</keyword>
<evidence type="ECO:0000256" key="1">
    <source>
        <dbReference type="ARBA" id="ARBA00022741"/>
    </source>
</evidence>
<dbReference type="CDD" id="cd17920">
    <property type="entry name" value="DEXHc_RecQ"/>
    <property type="match status" value="1"/>
</dbReference>
<dbReference type="Pfam" id="PF00270">
    <property type="entry name" value="DEAD"/>
    <property type="match status" value="1"/>
</dbReference>
<dbReference type="PANTHER" id="PTHR13710">
    <property type="entry name" value="DNA HELICASE RECQ FAMILY MEMBER"/>
    <property type="match status" value="1"/>
</dbReference>
<dbReference type="SUPFAM" id="SSF52540">
    <property type="entry name" value="P-loop containing nucleoside triphosphate hydrolases"/>
    <property type="match status" value="1"/>
</dbReference>
<keyword evidence="3 10" id="KW-0347">Helicase</keyword>
<evidence type="ECO:0000259" key="8">
    <source>
        <dbReference type="PROSITE" id="PS51192"/>
    </source>
</evidence>